<dbReference type="PANTHER" id="PTHR23160">
    <property type="entry name" value="SYNAPTONEMAL COMPLEX PROTEIN-RELATED"/>
    <property type="match status" value="1"/>
</dbReference>
<feature type="region of interest" description="Disordered" evidence="2">
    <location>
        <begin position="42"/>
        <end position="65"/>
    </location>
</feature>
<evidence type="ECO:0000256" key="2">
    <source>
        <dbReference type="SAM" id="MobiDB-lite"/>
    </source>
</evidence>
<keyword evidence="4" id="KW-1185">Reference proteome</keyword>
<feature type="region of interest" description="Disordered" evidence="2">
    <location>
        <begin position="335"/>
        <end position="354"/>
    </location>
</feature>
<feature type="compositionally biased region" description="Basic and acidic residues" evidence="2">
    <location>
        <begin position="169"/>
        <end position="184"/>
    </location>
</feature>
<dbReference type="EMBL" id="HF935945">
    <property type="protein sequence ID" value="CCX14277.1"/>
    <property type="molecule type" value="Genomic_DNA"/>
</dbReference>
<sequence length="478" mass="53028">MQSALKPPVERDAAKEGWAQLHAQDRAREEAAAKATKKARASAMEIAEAERHSAVERERQRAAEWDATNEGWAQVHAGLAKEAAAAKAMKKAVADDVEIAEAERQSAVERDGTRVERDAVIEGWTQLHAENLAKEEEERRREKEKERRRLEIEKRLKMQVEEEDQRIMAEAENDWNKHKAEAKKATAQKANEAKAQRAAEEKAKAKKEAEENVAVKKAEVKKAAEEKAAAQKAAAEKASKCRRALSPPANPPPARRRRVAAAFDPDCIMTNQREFPPASKWGRHQRIGDAGSSSSQSRHNTQVQRLGSSSTPPQIISPPAPLTPVRSKARARQTFQTSFRTSSRLEDSPSIPRTPGIPITISLETHPPSNCNVPPQRYNSAFTPINTPVESVEASYNAALAKEIADREHANKSAENRRVLEARLFVLQENWLEGIDANIANSAGPGATAAMRETEIKEAKDKRNADARRKSAEKNKKR</sequence>
<evidence type="ECO:0000313" key="3">
    <source>
        <dbReference type="EMBL" id="CCX14277.1"/>
    </source>
</evidence>
<keyword evidence="1" id="KW-0175">Coiled coil</keyword>
<feature type="region of interest" description="Disordered" evidence="2">
    <location>
        <begin position="130"/>
        <end position="150"/>
    </location>
</feature>
<reference evidence="3 4" key="1">
    <citation type="journal article" date="2013" name="PLoS Genet.">
        <title>The genome and development-dependent transcriptomes of Pyronema confluens: a window into fungal evolution.</title>
        <authorList>
            <person name="Traeger S."/>
            <person name="Altegoer F."/>
            <person name="Freitag M."/>
            <person name="Gabaldon T."/>
            <person name="Kempken F."/>
            <person name="Kumar A."/>
            <person name="Marcet-Houben M."/>
            <person name="Poggeler S."/>
            <person name="Stajich J.E."/>
            <person name="Nowrousian M."/>
        </authorList>
    </citation>
    <scope>NUCLEOTIDE SEQUENCE [LARGE SCALE GENOMIC DNA]</scope>
    <source>
        <strain evidence="4">CBS 100304</strain>
        <tissue evidence="3">Vegetative mycelium</tissue>
    </source>
</reference>
<dbReference type="Proteomes" id="UP000018144">
    <property type="component" value="Unassembled WGS sequence"/>
</dbReference>
<protein>
    <submittedName>
        <fullName evidence="3">Uncharacterized protein</fullName>
    </submittedName>
</protein>
<dbReference type="AlphaFoldDB" id="U4LFP4"/>
<feature type="compositionally biased region" description="Basic and acidic residues" evidence="2">
    <location>
        <begin position="131"/>
        <end position="150"/>
    </location>
</feature>
<evidence type="ECO:0000313" key="4">
    <source>
        <dbReference type="Proteomes" id="UP000018144"/>
    </source>
</evidence>
<feature type="compositionally biased region" description="Basic and acidic residues" evidence="2">
    <location>
        <begin position="452"/>
        <end position="478"/>
    </location>
</feature>
<feature type="compositionally biased region" description="Basic and acidic residues" evidence="2">
    <location>
        <begin position="48"/>
        <end position="64"/>
    </location>
</feature>
<gene>
    <name evidence="3" type="ORF">PCON_13870</name>
</gene>
<feature type="compositionally biased region" description="Basic and acidic residues" evidence="2">
    <location>
        <begin position="191"/>
        <end position="239"/>
    </location>
</feature>
<accession>U4LFP4</accession>
<evidence type="ECO:0000256" key="1">
    <source>
        <dbReference type="ARBA" id="ARBA00023054"/>
    </source>
</evidence>
<feature type="region of interest" description="Disordered" evidence="2">
    <location>
        <begin position="439"/>
        <end position="478"/>
    </location>
</feature>
<dbReference type="OMA" id="DATNEGW"/>
<feature type="region of interest" description="Disordered" evidence="2">
    <location>
        <begin position="169"/>
        <end position="328"/>
    </location>
</feature>
<feature type="compositionally biased region" description="Polar residues" evidence="2">
    <location>
        <begin position="291"/>
        <end position="307"/>
    </location>
</feature>
<organism evidence="3 4">
    <name type="scientific">Pyronema omphalodes (strain CBS 100304)</name>
    <name type="common">Pyronema confluens</name>
    <dbReference type="NCBI Taxonomy" id="1076935"/>
    <lineage>
        <taxon>Eukaryota</taxon>
        <taxon>Fungi</taxon>
        <taxon>Dikarya</taxon>
        <taxon>Ascomycota</taxon>
        <taxon>Pezizomycotina</taxon>
        <taxon>Pezizomycetes</taxon>
        <taxon>Pezizales</taxon>
        <taxon>Pyronemataceae</taxon>
        <taxon>Pyronema</taxon>
    </lineage>
</organism>
<proteinExistence type="predicted"/>
<dbReference type="PANTHER" id="PTHR23160:SF19">
    <property type="entry name" value="MYOSIN HEAVY CHAIN-RELATED PROTEIN"/>
    <property type="match status" value="1"/>
</dbReference>
<name>U4LFP4_PYROM</name>